<sequence>MPVFGRSNEQTQFLEALKLYESKSYKKSIKILDGTLKKDSAFVDALALKGLDLLSLGEKSDAESYVKNALNKIEGTTASPICCHVLGIYMRTTKKYAESVKWFQASLNNGSTNQQIYRDLATLQSQIGDLKGALVSRKKYWEAYLGYRANWTALAIAQDINGEHQQAVNTLSQFEKLVEGKLVKQRCTRHNECLMYKNEIMYRAAGNNKEKLQNVLKHLNDIEPNVYDKYGLLEEKASIYMKLGELKEASKIYRTLIKRNPDDFRYYKLLEVALGVQGHIPLRKALYEKLQSFYPRSEPPVFIPLTFIEDEKELSQKLKDYIIPQLQRGVPAAFCNVKPLYQARASVVPSLLEQIVVDYSLTLDPTKEPLPYIWTCYYLAQHFLHLKQFQKSQEFIDRAIKHTPTLVELYIFKGRVLKHLGLLEEAAETLEAGRKLDLQDRFINTKTVKYYLRANNIEKATDIASLFTKNDDSVNGIKDLHLVEAAWFIIEQAEAYYRLYVTSSRKLQNLVTKAEELEAKEDPEVEALIRDIKIEEWETKKNQGLALKRFQAISKFYDQFEDDQLDFHSYCMRKGTPRAYIDMLKWAKTIYTKPVYVRALKGAFKIYSKLHDNSKLTEEEDIFSRISKLMKRHAKKAKKETSTINKGKNEEKKQVLAYPEADDEDVFGTDLLNTKEPLKAFSETFYSKYSEQVTELEKDYPLEFNFQYRSGKLALCLAALSKYTKYHGQKCGLAGAMAITLLLSTKDEASFDVIGKKVAIKGLESLFPELPSSEKDKEEFDWLNYFTENFNGHDLNALSFIYGYKNLFDSSKVKEMILQELANCEPFTQNAVLQYKL</sequence>
<name>G8ZTV9_TORDE</name>
<evidence type="ECO:0000313" key="5">
    <source>
        <dbReference type="Proteomes" id="UP000005627"/>
    </source>
</evidence>
<keyword evidence="1" id="KW-0677">Repeat</keyword>
<dbReference type="KEGG" id="tdl:TDEL_0D04690"/>
<dbReference type="GeneID" id="11502487"/>
<reference evidence="4 5" key="1">
    <citation type="journal article" date="2011" name="Proc. Natl. Acad. Sci. U.S.A.">
        <title>Evolutionary erosion of yeast sex chromosomes by mating-type switching accidents.</title>
        <authorList>
            <person name="Gordon J.L."/>
            <person name="Armisen D."/>
            <person name="Proux-Wera E."/>
            <person name="Oheigeartaigh S.S."/>
            <person name="Byrne K.P."/>
            <person name="Wolfe K.H."/>
        </authorList>
    </citation>
    <scope>NUCLEOTIDE SEQUENCE [LARGE SCALE GENOMIC DNA]</scope>
    <source>
        <strain evidence="5">ATCC 10662 / CBS 1146 / NBRC 0425 / NCYC 2629 / NRRL Y-866</strain>
    </source>
</reference>
<dbReference type="PANTHER" id="PTHR22767">
    <property type="entry name" value="N-TERMINAL ACETYLTRANSFERASE-RELATED"/>
    <property type="match status" value="1"/>
</dbReference>
<dbReference type="SUPFAM" id="SSF48452">
    <property type="entry name" value="TPR-like"/>
    <property type="match status" value="2"/>
</dbReference>
<dbReference type="SMART" id="SM00028">
    <property type="entry name" value="TPR"/>
    <property type="match status" value="5"/>
</dbReference>
<dbReference type="InterPro" id="IPR021183">
    <property type="entry name" value="NatA_aux_su"/>
</dbReference>
<dbReference type="InParanoid" id="G8ZTV9"/>
<dbReference type="InterPro" id="IPR011990">
    <property type="entry name" value="TPR-like_helical_dom_sf"/>
</dbReference>
<evidence type="ECO:0000313" key="4">
    <source>
        <dbReference type="EMBL" id="CCE92053.1"/>
    </source>
</evidence>
<dbReference type="GO" id="GO:0043022">
    <property type="term" value="F:ribosome binding"/>
    <property type="evidence" value="ECO:0007669"/>
    <property type="project" value="EnsemblFungi"/>
</dbReference>
<dbReference type="Gene3D" id="1.25.40.1040">
    <property type="match status" value="1"/>
</dbReference>
<dbReference type="InterPro" id="IPR019734">
    <property type="entry name" value="TPR_rpt"/>
</dbReference>
<evidence type="ECO:0000256" key="1">
    <source>
        <dbReference type="ARBA" id="ARBA00022737"/>
    </source>
</evidence>
<protein>
    <submittedName>
        <fullName evidence="4">Uncharacterized protein</fullName>
    </submittedName>
</protein>
<feature type="repeat" description="TPR" evidence="3">
    <location>
        <begin position="230"/>
        <end position="263"/>
    </location>
</feature>
<dbReference type="STRING" id="1076872.G8ZTV9"/>
<dbReference type="PROSITE" id="PS50005">
    <property type="entry name" value="TPR"/>
    <property type="match status" value="1"/>
</dbReference>
<dbReference type="eggNOG" id="KOG1156">
    <property type="taxonomic scope" value="Eukaryota"/>
</dbReference>
<dbReference type="Pfam" id="PF12569">
    <property type="entry name" value="NatA_aux_su"/>
    <property type="match status" value="2"/>
</dbReference>
<dbReference type="RefSeq" id="XP_003681264.1">
    <property type="nucleotide sequence ID" value="XM_003681216.1"/>
</dbReference>
<keyword evidence="5" id="KW-1185">Reference proteome</keyword>
<dbReference type="PIRSF" id="PIRSF000422">
    <property type="entry name" value="N-terminal-AcTrfase-A_aux_su"/>
    <property type="match status" value="1"/>
</dbReference>
<dbReference type="AlphaFoldDB" id="G8ZTV9"/>
<dbReference type="Proteomes" id="UP000005627">
    <property type="component" value="Chromosome 4"/>
</dbReference>
<dbReference type="FunCoup" id="G8ZTV9">
    <property type="interactions" value="1143"/>
</dbReference>
<dbReference type="FunFam" id="1.25.40.1040:FF:000003">
    <property type="entry name" value="N-terminal acetyltransferase A, auxiliary subunit"/>
    <property type="match status" value="1"/>
</dbReference>
<dbReference type="EMBL" id="HE616745">
    <property type="protein sequence ID" value="CCE92053.1"/>
    <property type="molecule type" value="Genomic_DNA"/>
</dbReference>
<evidence type="ECO:0000256" key="2">
    <source>
        <dbReference type="ARBA" id="ARBA00022803"/>
    </source>
</evidence>
<dbReference type="GO" id="GO:0004596">
    <property type="term" value="F:protein-N-terminal amino-acid acetyltransferase activity"/>
    <property type="evidence" value="ECO:0007669"/>
    <property type="project" value="EnsemblFungi"/>
</dbReference>
<dbReference type="Gene3D" id="1.25.40.1010">
    <property type="match status" value="1"/>
</dbReference>
<gene>
    <name evidence="4" type="primary">TDEL0D04690</name>
    <name evidence="4" type="ORF">TDEL_0D04690</name>
</gene>
<dbReference type="PANTHER" id="PTHR22767:SF2">
    <property type="entry name" value="N(ALPHA)-ACETYLTRANSFERASE 15_16, ISOFORM A"/>
    <property type="match status" value="1"/>
</dbReference>
<proteinExistence type="predicted"/>
<dbReference type="OrthoDB" id="10263032at2759"/>
<keyword evidence="2 3" id="KW-0802">TPR repeat</keyword>
<evidence type="ECO:0000256" key="3">
    <source>
        <dbReference type="PROSITE-ProRule" id="PRU00339"/>
    </source>
</evidence>
<organism evidence="4 5">
    <name type="scientific">Torulaspora delbrueckii</name>
    <name type="common">Yeast</name>
    <name type="synonym">Candida colliculosa</name>
    <dbReference type="NCBI Taxonomy" id="4950"/>
    <lineage>
        <taxon>Eukaryota</taxon>
        <taxon>Fungi</taxon>
        <taxon>Dikarya</taxon>
        <taxon>Ascomycota</taxon>
        <taxon>Saccharomycotina</taxon>
        <taxon>Saccharomycetes</taxon>
        <taxon>Saccharomycetales</taxon>
        <taxon>Saccharomycetaceae</taxon>
        <taxon>Torulaspora</taxon>
    </lineage>
</organism>
<accession>G8ZTV9</accession>
<dbReference type="HOGENOM" id="CLU_006686_1_1_1"/>
<dbReference type="GO" id="GO:0031415">
    <property type="term" value="C:NatA complex"/>
    <property type="evidence" value="ECO:0007669"/>
    <property type="project" value="EnsemblFungi"/>
</dbReference>